<gene>
    <name evidence="2" type="ORF">RSA3_03940</name>
</gene>
<dbReference type="PATRIC" id="fig|2033.7.peg.1346"/>
<evidence type="ECO:0000256" key="1">
    <source>
        <dbReference type="SAM" id="Phobius"/>
    </source>
</evidence>
<feature type="transmembrane region" description="Helical" evidence="1">
    <location>
        <begin position="135"/>
        <end position="154"/>
    </location>
</feature>
<keyword evidence="1" id="KW-1133">Transmembrane helix</keyword>
<comment type="caution">
    <text evidence="2">The sequence shown here is derived from an EMBL/GenBank/DDBJ whole genome shotgun (WGS) entry which is preliminary data.</text>
</comment>
<feature type="transmembrane region" description="Helical" evidence="1">
    <location>
        <begin position="96"/>
        <end position="115"/>
    </location>
</feature>
<evidence type="ECO:0000313" key="3">
    <source>
        <dbReference type="Proteomes" id="UP000072189"/>
    </source>
</evidence>
<feature type="transmembrane region" description="Helical" evidence="1">
    <location>
        <begin position="12"/>
        <end position="30"/>
    </location>
</feature>
<dbReference type="AlphaFoldDB" id="A0A147FAK1"/>
<feature type="transmembrane region" description="Helical" evidence="1">
    <location>
        <begin position="70"/>
        <end position="90"/>
    </location>
</feature>
<sequence length="176" mass="17433">MNAATFVRSWPSVFAWGAGLITAALGAGAITRPDSGAAASGLGIGLVVLGLAALAWGGVVLWAGRLVVPAPVLGGSLAAIVGATALLFVVPAHTSVLAVAAASLLFVIVGASAAVHLRRRRRVAHPERTAQPMSVVGLLVAAAVIAVVVTPALGATQNAVLLRDDGTVPVISHEGH</sequence>
<name>A0A147FAK1_MICTE</name>
<dbReference type="EMBL" id="LDRV01000021">
    <property type="protein sequence ID" value="KTS13619.1"/>
    <property type="molecule type" value="Genomic_DNA"/>
</dbReference>
<dbReference type="RefSeq" id="WP_058613379.1">
    <property type="nucleotide sequence ID" value="NZ_LDRV01000021.1"/>
</dbReference>
<feature type="transmembrane region" description="Helical" evidence="1">
    <location>
        <begin position="42"/>
        <end position="63"/>
    </location>
</feature>
<reference evidence="2 3" key="1">
    <citation type="journal article" date="2016" name="Front. Microbiol.">
        <title>Genomic Resource of Rice Seed Associated Bacteria.</title>
        <authorList>
            <person name="Midha S."/>
            <person name="Bansal K."/>
            <person name="Sharma S."/>
            <person name="Kumar N."/>
            <person name="Patil P.P."/>
            <person name="Chaudhry V."/>
            <person name="Patil P.B."/>
        </authorList>
    </citation>
    <scope>NUCLEOTIDE SEQUENCE [LARGE SCALE GENOMIC DNA]</scope>
    <source>
        <strain evidence="2 3">RSA3</strain>
    </source>
</reference>
<proteinExistence type="predicted"/>
<keyword evidence="1" id="KW-0812">Transmembrane</keyword>
<evidence type="ECO:0000313" key="2">
    <source>
        <dbReference type="EMBL" id="KTS13619.1"/>
    </source>
</evidence>
<keyword evidence="1" id="KW-0472">Membrane</keyword>
<protein>
    <submittedName>
        <fullName evidence="2">Uncharacterized protein</fullName>
    </submittedName>
</protein>
<accession>A0A147FAK1</accession>
<organism evidence="2 3">
    <name type="scientific">Microbacterium testaceum</name>
    <name type="common">Aureobacterium testaceum</name>
    <name type="synonym">Brevibacterium testaceum</name>
    <dbReference type="NCBI Taxonomy" id="2033"/>
    <lineage>
        <taxon>Bacteria</taxon>
        <taxon>Bacillati</taxon>
        <taxon>Actinomycetota</taxon>
        <taxon>Actinomycetes</taxon>
        <taxon>Micrococcales</taxon>
        <taxon>Microbacteriaceae</taxon>
        <taxon>Microbacterium</taxon>
    </lineage>
</organism>
<dbReference type="Proteomes" id="UP000072189">
    <property type="component" value="Unassembled WGS sequence"/>
</dbReference>